<proteinExistence type="predicted"/>
<gene>
    <name evidence="1" type="ORF">Aeh1ORF066c</name>
</gene>
<name>Q76Z20_9CAUD</name>
<keyword evidence="2" id="KW-1185">Reference proteome</keyword>
<dbReference type="Pfam" id="PF23772">
    <property type="entry name" value="Phage_g100"/>
    <property type="match status" value="1"/>
</dbReference>
<evidence type="ECO:0000313" key="1">
    <source>
        <dbReference type="EMBL" id="AAQ17726.1"/>
    </source>
</evidence>
<evidence type="ECO:0000313" key="2">
    <source>
        <dbReference type="Proteomes" id="UP000002555"/>
    </source>
</evidence>
<dbReference type="InterPro" id="IPR057112">
    <property type="entry name" value="Phage_g100"/>
</dbReference>
<dbReference type="KEGG" id="vg:2657894"/>
<dbReference type="OrthoDB" id="19460at10239"/>
<reference evidence="1 2" key="1">
    <citation type="journal article" date="2001" name="J. Bacteriol.">
        <title>Phylogeny of the major head and tail genes of the wide-ranging T4-type bacteriophages.</title>
        <authorList>
            <person name="Tetart F."/>
            <person name="Desplats C."/>
            <person name="Kutateladze M."/>
            <person name="Monod C."/>
            <person name="Ackermann H.W."/>
            <person name="Krisch H.M."/>
        </authorList>
    </citation>
    <scope>NUCLEOTIDE SEQUENCE</scope>
</reference>
<sequence>MKKMNKKNIKAGKTVYYVHALGESSFVTKYVVRGRPQVHIWKNIPKPLRESDSLFVPAGYVFSDGTIGNHNSEFSLIDCNVGIKNGYNSHRLFFKRKAAERYLKMCKELMIDFKPRESRFDSLNWDYPLEMDDYWDEPSLDDDRS</sequence>
<organism evidence="1 2">
    <name type="scientific">Aeromonas phage Aeh1</name>
    <dbReference type="NCBI Taxonomy" id="2880362"/>
    <lineage>
        <taxon>Viruses</taxon>
        <taxon>Duplodnaviria</taxon>
        <taxon>Heunggongvirae</taxon>
        <taxon>Uroviricota</taxon>
        <taxon>Caudoviricetes</taxon>
        <taxon>Pantevenvirales</taxon>
        <taxon>Straboviridae</taxon>
        <taxon>Cinqassovirus</taxon>
        <taxon>Cinqassovirus aeh1</taxon>
    </lineage>
</organism>
<protein>
    <submittedName>
        <fullName evidence="1">Uncharacterized protein</fullName>
    </submittedName>
</protein>
<accession>Q76Z20</accession>
<dbReference type="EMBL" id="AY266303">
    <property type="protein sequence ID" value="AAQ17726.1"/>
    <property type="molecule type" value="Genomic_DNA"/>
</dbReference>
<dbReference type="Proteomes" id="UP000002555">
    <property type="component" value="Segment"/>
</dbReference>
<dbReference type="RefSeq" id="NP_943949.1">
    <property type="nucleotide sequence ID" value="NC_005260.1"/>
</dbReference>